<dbReference type="PANTHER" id="PTHR36974">
    <property type="entry name" value="MEMBRANE PROTEIN-RELATED"/>
    <property type="match status" value="1"/>
</dbReference>
<protein>
    <recommendedName>
        <fullName evidence="4">DoxX family protein</fullName>
    </recommendedName>
</protein>
<organism evidence="2 3">
    <name type="scientific">SAR86 cluster bacterium</name>
    <dbReference type="NCBI Taxonomy" id="2030880"/>
    <lineage>
        <taxon>Bacteria</taxon>
        <taxon>Pseudomonadati</taxon>
        <taxon>Pseudomonadota</taxon>
        <taxon>Gammaproteobacteria</taxon>
        <taxon>SAR86 cluster</taxon>
    </lineage>
</organism>
<dbReference type="Proteomes" id="UP000754644">
    <property type="component" value="Unassembled WGS sequence"/>
</dbReference>
<feature type="transmembrane region" description="Helical" evidence="1">
    <location>
        <begin position="12"/>
        <end position="31"/>
    </location>
</feature>
<dbReference type="EMBL" id="JABMOJ010000017">
    <property type="protein sequence ID" value="NQV63798.1"/>
    <property type="molecule type" value="Genomic_DNA"/>
</dbReference>
<feature type="transmembrane region" description="Helical" evidence="1">
    <location>
        <begin position="106"/>
        <end position="123"/>
    </location>
</feature>
<dbReference type="PANTHER" id="PTHR36974:SF1">
    <property type="entry name" value="DOXX FAMILY MEMBRANE PROTEIN"/>
    <property type="match status" value="1"/>
</dbReference>
<keyword evidence="1" id="KW-0472">Membrane</keyword>
<comment type="caution">
    <text evidence="2">The sequence shown here is derived from an EMBL/GenBank/DDBJ whole genome shotgun (WGS) entry which is preliminary data.</text>
</comment>
<feature type="transmembrane region" description="Helical" evidence="1">
    <location>
        <begin position="43"/>
        <end position="66"/>
    </location>
</feature>
<gene>
    <name evidence="2" type="ORF">HQ497_00410</name>
</gene>
<sequence length="138" mass="15554">MNSFLSVARFKRLGLGIVFLWFFVGGVGHFTNTQFFVAIVPPWVPFPVWAVYVSGVVEIVLALLVIWRKSRPLAGWGLVALTIAVTPANIHMFMNPALFPQAPQSAYLIRLVVQALLLLLIWWSTRPQKSSRIINDSY</sequence>
<evidence type="ECO:0000313" key="2">
    <source>
        <dbReference type="EMBL" id="NQV63798.1"/>
    </source>
</evidence>
<reference evidence="2" key="1">
    <citation type="submission" date="2020-05" db="EMBL/GenBank/DDBJ databases">
        <title>Sulfur intermediates as new biogeochemical hubs in an aquatic model microbial ecosystem.</title>
        <authorList>
            <person name="Vigneron A."/>
        </authorList>
    </citation>
    <scope>NUCLEOTIDE SEQUENCE</scope>
    <source>
        <strain evidence="2">Bin.250</strain>
    </source>
</reference>
<evidence type="ECO:0000313" key="3">
    <source>
        <dbReference type="Proteomes" id="UP000754644"/>
    </source>
</evidence>
<keyword evidence="1" id="KW-1133">Transmembrane helix</keyword>
<name>A0A972VT71_9GAMM</name>
<feature type="transmembrane region" description="Helical" evidence="1">
    <location>
        <begin position="73"/>
        <end position="94"/>
    </location>
</feature>
<dbReference type="AlphaFoldDB" id="A0A972VT71"/>
<evidence type="ECO:0000256" key="1">
    <source>
        <dbReference type="SAM" id="Phobius"/>
    </source>
</evidence>
<keyword evidence="1" id="KW-0812">Transmembrane</keyword>
<accession>A0A972VT71</accession>
<proteinExistence type="predicted"/>
<evidence type="ECO:0008006" key="4">
    <source>
        <dbReference type="Google" id="ProtNLM"/>
    </source>
</evidence>